<evidence type="ECO:0000256" key="2">
    <source>
        <dbReference type="ARBA" id="ARBA00022552"/>
    </source>
</evidence>
<dbReference type="InterPro" id="IPR019775">
    <property type="entry name" value="WD40_repeat_CS"/>
</dbReference>
<dbReference type="GO" id="GO:0070545">
    <property type="term" value="C:PeBoW complex"/>
    <property type="evidence" value="ECO:0007669"/>
    <property type="project" value="TreeGrafter"/>
</dbReference>
<keyword evidence="4" id="KW-0677">Repeat</keyword>
<sequence>MADTEMGDAPDVQSKVQIRLTTRHSDIELPEDPGVLLVSTNLRRYALSSLVNNLLNTAHPIPFEFLINGQFLRTTIDEFLTANGISAETTLNVEYTRALIPPLHVASFEHDDWVSDVDILSATSKAGKWGGSSSIPSGQERILSASYDGLLRVLDMSGELILVSDQPNNGGRISSLKTAKFLSPSKIVSGGLDMTVRVWNYFESPSEGRTGLTPALELYGHRLGVESLAVHAPSSRILSASSDTTINFWSSKASDAPSAPAALLPNSTAASAKRLKLSKPANLKTVAQRGPLATLAGHTAPVSSVIFAPNDATVAYSGSHDHTLRTWDLPTSTLVDTRTTSHSLMSLAALPTLNLVAAGTSARHVTLIDPRASAKTIAALTLRGHTNAVVSLAVDPESAYGLVSGSHDGTCRIWDVRSVKTTAGDAGGVGGQVGESAYRIERESAEGKKVPSSGEGVKVFGVAWEKEVGIVSAGEDKQVQINKGSGGSASSSGGHA</sequence>
<evidence type="ECO:0000259" key="8">
    <source>
        <dbReference type="Pfam" id="PF08154"/>
    </source>
</evidence>
<dbReference type="EMBL" id="MU004184">
    <property type="protein sequence ID" value="KAF2499374.1"/>
    <property type="molecule type" value="Genomic_DNA"/>
</dbReference>
<evidence type="ECO:0000313" key="9">
    <source>
        <dbReference type="EMBL" id="KAF2499374.1"/>
    </source>
</evidence>
<dbReference type="InterPro" id="IPR015943">
    <property type="entry name" value="WD40/YVTN_repeat-like_dom_sf"/>
</dbReference>
<name>A0A6A6R4X2_9PEZI</name>
<accession>A0A6A6R4X2</accession>
<dbReference type="Proteomes" id="UP000799750">
    <property type="component" value="Unassembled WGS sequence"/>
</dbReference>
<feature type="domain" description="NLE" evidence="8">
    <location>
        <begin position="16"/>
        <end position="80"/>
    </location>
</feature>
<dbReference type="PANTHER" id="PTHR19855:SF11">
    <property type="entry name" value="RIBOSOME BIOGENESIS PROTEIN WDR12"/>
    <property type="match status" value="1"/>
</dbReference>
<feature type="repeat" description="WD" evidence="7">
    <location>
        <begin position="382"/>
        <end position="424"/>
    </location>
</feature>
<dbReference type="HAMAP" id="MF_03029">
    <property type="entry name" value="WDR12"/>
    <property type="match status" value="1"/>
</dbReference>
<comment type="subunit">
    <text evidence="6">Component of the NOP7 complex, composed of ERB1, NOP7 and YTM1. Within the NOP7 complex ERB1 appears to interact directly with NOP7 and YTM1. The NOP7 complex also associates with the 66S pre-ribosome.</text>
</comment>
<evidence type="ECO:0000256" key="5">
    <source>
        <dbReference type="ARBA" id="ARBA00023242"/>
    </source>
</evidence>
<dbReference type="GO" id="GO:0005654">
    <property type="term" value="C:nucleoplasm"/>
    <property type="evidence" value="ECO:0007669"/>
    <property type="project" value="UniProtKB-SubCell"/>
</dbReference>
<dbReference type="InterPro" id="IPR020472">
    <property type="entry name" value="WD40_PAC1"/>
</dbReference>
<evidence type="ECO:0000313" key="10">
    <source>
        <dbReference type="Proteomes" id="UP000799750"/>
    </source>
</evidence>
<reference evidence="9" key="1">
    <citation type="journal article" date="2020" name="Stud. Mycol.">
        <title>101 Dothideomycetes genomes: a test case for predicting lifestyles and emergence of pathogens.</title>
        <authorList>
            <person name="Haridas S."/>
            <person name="Albert R."/>
            <person name="Binder M."/>
            <person name="Bloem J."/>
            <person name="Labutti K."/>
            <person name="Salamov A."/>
            <person name="Andreopoulos B."/>
            <person name="Baker S."/>
            <person name="Barry K."/>
            <person name="Bills G."/>
            <person name="Bluhm B."/>
            <person name="Cannon C."/>
            <person name="Castanera R."/>
            <person name="Culley D."/>
            <person name="Daum C."/>
            <person name="Ezra D."/>
            <person name="Gonzalez J."/>
            <person name="Henrissat B."/>
            <person name="Kuo A."/>
            <person name="Liang C."/>
            <person name="Lipzen A."/>
            <person name="Lutzoni F."/>
            <person name="Magnuson J."/>
            <person name="Mondo S."/>
            <person name="Nolan M."/>
            <person name="Ohm R."/>
            <person name="Pangilinan J."/>
            <person name="Park H.-J."/>
            <person name="Ramirez L."/>
            <person name="Alfaro M."/>
            <person name="Sun H."/>
            <person name="Tritt A."/>
            <person name="Yoshinaga Y."/>
            <person name="Zwiers L.-H."/>
            <person name="Turgeon B."/>
            <person name="Goodwin S."/>
            <person name="Spatafora J."/>
            <person name="Crous P."/>
            <person name="Grigoriev I."/>
        </authorList>
    </citation>
    <scope>NUCLEOTIDE SEQUENCE</scope>
    <source>
        <strain evidence="9">CBS 269.34</strain>
    </source>
</reference>
<keyword evidence="5 6" id="KW-0539">Nucleus</keyword>
<dbReference type="InterPro" id="IPR012972">
    <property type="entry name" value="NLE"/>
</dbReference>
<keyword evidence="10" id="KW-1185">Reference proteome</keyword>
<feature type="repeat" description="WD" evidence="7">
    <location>
        <begin position="218"/>
        <end position="259"/>
    </location>
</feature>
<dbReference type="CDD" id="cd00200">
    <property type="entry name" value="WD40"/>
    <property type="match status" value="1"/>
</dbReference>
<dbReference type="PRINTS" id="PR00320">
    <property type="entry name" value="GPROTEINBRPT"/>
</dbReference>
<dbReference type="PROSITE" id="PS50294">
    <property type="entry name" value="WD_REPEATS_REGION"/>
    <property type="match status" value="3"/>
</dbReference>
<dbReference type="OrthoDB" id="10251381at2759"/>
<protein>
    <recommendedName>
        <fullName evidence="6">Ribosome biogenesis protein YTM1</fullName>
    </recommendedName>
</protein>
<keyword evidence="3 7" id="KW-0853">WD repeat</keyword>
<comment type="similarity">
    <text evidence="6">Belongs to the WD repeat WDR12/YTM1 family.</text>
</comment>
<proteinExistence type="inferred from homology"/>
<dbReference type="Gene3D" id="2.130.10.10">
    <property type="entry name" value="YVTN repeat-like/Quinoprotein amine dehydrogenase"/>
    <property type="match status" value="1"/>
</dbReference>
<feature type="repeat" description="WD" evidence="7">
    <location>
        <begin position="295"/>
        <end position="337"/>
    </location>
</feature>
<dbReference type="GO" id="GO:0000466">
    <property type="term" value="P:maturation of 5.8S rRNA from tricistronic rRNA transcript (SSU-rRNA, 5.8S rRNA, LSU-rRNA)"/>
    <property type="evidence" value="ECO:0007669"/>
    <property type="project" value="UniProtKB-UniRule"/>
</dbReference>
<evidence type="ECO:0000256" key="4">
    <source>
        <dbReference type="ARBA" id="ARBA00022737"/>
    </source>
</evidence>
<dbReference type="GO" id="GO:0043021">
    <property type="term" value="F:ribonucleoprotein complex binding"/>
    <property type="evidence" value="ECO:0007669"/>
    <property type="project" value="UniProtKB-UniRule"/>
</dbReference>
<dbReference type="SUPFAM" id="SSF50978">
    <property type="entry name" value="WD40 repeat-like"/>
    <property type="match status" value="1"/>
</dbReference>
<evidence type="ECO:0000256" key="1">
    <source>
        <dbReference type="ARBA" id="ARBA00022517"/>
    </source>
</evidence>
<dbReference type="Pfam" id="PF08154">
    <property type="entry name" value="NLE"/>
    <property type="match status" value="1"/>
</dbReference>
<dbReference type="Pfam" id="PF00400">
    <property type="entry name" value="WD40"/>
    <property type="match status" value="4"/>
</dbReference>
<dbReference type="GO" id="GO:0000463">
    <property type="term" value="P:maturation of LSU-rRNA from tricistronic rRNA transcript (SSU-rRNA, 5.8S rRNA, LSU-rRNA)"/>
    <property type="evidence" value="ECO:0007669"/>
    <property type="project" value="UniProtKB-UniRule"/>
</dbReference>
<organism evidence="9 10">
    <name type="scientific">Lophium mytilinum</name>
    <dbReference type="NCBI Taxonomy" id="390894"/>
    <lineage>
        <taxon>Eukaryota</taxon>
        <taxon>Fungi</taxon>
        <taxon>Dikarya</taxon>
        <taxon>Ascomycota</taxon>
        <taxon>Pezizomycotina</taxon>
        <taxon>Dothideomycetes</taxon>
        <taxon>Pleosporomycetidae</taxon>
        <taxon>Mytilinidiales</taxon>
        <taxon>Mytilinidiaceae</taxon>
        <taxon>Lophium</taxon>
    </lineage>
</organism>
<evidence type="ECO:0000256" key="3">
    <source>
        <dbReference type="ARBA" id="ARBA00022574"/>
    </source>
</evidence>
<dbReference type="SMART" id="SM00320">
    <property type="entry name" value="WD40"/>
    <property type="match status" value="6"/>
</dbReference>
<gene>
    <name evidence="6" type="primary">YTM1</name>
    <name evidence="9" type="ORF">BU16DRAFT_480074</name>
</gene>
<keyword evidence="1 6" id="KW-0690">Ribosome biogenesis</keyword>
<dbReference type="PANTHER" id="PTHR19855">
    <property type="entry name" value="WD40 REPEAT PROTEIN 12, 37"/>
    <property type="match status" value="1"/>
</dbReference>
<evidence type="ECO:0000256" key="6">
    <source>
        <dbReference type="HAMAP-Rule" id="MF_03029"/>
    </source>
</evidence>
<comment type="subcellular location">
    <subcellularLocation>
        <location evidence="6">Nucleus</location>
        <location evidence="6">Nucleolus</location>
    </subcellularLocation>
    <subcellularLocation>
        <location evidence="6">Nucleus</location>
        <location evidence="6">Nucleoplasm</location>
    </subcellularLocation>
</comment>
<dbReference type="InterPro" id="IPR036322">
    <property type="entry name" value="WD40_repeat_dom_sf"/>
</dbReference>
<dbReference type="PROSITE" id="PS50082">
    <property type="entry name" value="WD_REPEATS_2"/>
    <property type="match status" value="3"/>
</dbReference>
<dbReference type="InterPro" id="IPR028599">
    <property type="entry name" value="WDR12/Ytm1"/>
</dbReference>
<dbReference type="AlphaFoldDB" id="A0A6A6R4X2"/>
<dbReference type="InterPro" id="IPR001680">
    <property type="entry name" value="WD40_rpt"/>
</dbReference>
<comment type="function">
    <text evidence="6">Component of the NOP7 complex, which is required for maturation of the 25S and 5.8S ribosomal RNAs and formation of the 60S ribosome.</text>
</comment>
<dbReference type="GO" id="GO:0030687">
    <property type="term" value="C:preribosome, large subunit precursor"/>
    <property type="evidence" value="ECO:0007669"/>
    <property type="project" value="UniProtKB-UniRule"/>
</dbReference>
<evidence type="ECO:0000256" key="7">
    <source>
        <dbReference type="PROSITE-ProRule" id="PRU00221"/>
    </source>
</evidence>
<keyword evidence="2 6" id="KW-0698">rRNA processing</keyword>
<dbReference type="PROSITE" id="PS00678">
    <property type="entry name" value="WD_REPEATS_1"/>
    <property type="match status" value="2"/>
</dbReference>